<protein>
    <submittedName>
        <fullName evidence="4">Glucokinase</fullName>
    </submittedName>
</protein>
<dbReference type="GO" id="GO:0004340">
    <property type="term" value="F:glucokinase activity"/>
    <property type="evidence" value="ECO:0007669"/>
    <property type="project" value="InterPro"/>
</dbReference>
<keyword evidence="1" id="KW-0808">Transferase</keyword>
<dbReference type="PANTHER" id="PTHR47690">
    <property type="entry name" value="GLUCOKINASE"/>
    <property type="match status" value="1"/>
</dbReference>
<sequence length="72" mass="7564">GDLALAQGGHSVVIAGGLGLRLADHLPRSGFAERFVAKGRFEAMMSDMPVRLITHPQPGLFGAAAAFAERFT</sequence>
<evidence type="ECO:0000256" key="3">
    <source>
        <dbReference type="RuleBase" id="RU004046"/>
    </source>
</evidence>
<dbReference type="GO" id="GO:0005829">
    <property type="term" value="C:cytosol"/>
    <property type="evidence" value="ECO:0007669"/>
    <property type="project" value="TreeGrafter"/>
</dbReference>
<reference evidence="4 5" key="1">
    <citation type="submission" date="2020-06" db="EMBL/GenBank/DDBJ databases">
        <title>Description of novel acetic acid bacteria.</title>
        <authorList>
            <person name="Sombolestani A."/>
        </authorList>
    </citation>
    <scope>NUCLEOTIDE SEQUENCE [LARGE SCALE GENOMIC DNA]</scope>
    <source>
        <strain evidence="4 5">LMG 31431</strain>
    </source>
</reference>
<gene>
    <name evidence="4" type="ORF">HUK84_20030</name>
</gene>
<dbReference type="InterPro" id="IPR050201">
    <property type="entry name" value="Bacterial_glucokinase"/>
</dbReference>
<comment type="similarity">
    <text evidence="3">Belongs to the bacterial glucokinase family.</text>
</comment>
<evidence type="ECO:0000256" key="2">
    <source>
        <dbReference type="ARBA" id="ARBA00022777"/>
    </source>
</evidence>
<dbReference type="RefSeq" id="WP_176641764.1">
    <property type="nucleotide sequence ID" value="NZ_JABXXP010000902.1"/>
</dbReference>
<dbReference type="SUPFAM" id="SSF53067">
    <property type="entry name" value="Actin-like ATPase domain"/>
    <property type="match status" value="1"/>
</dbReference>
<dbReference type="InterPro" id="IPR043129">
    <property type="entry name" value="ATPase_NBD"/>
</dbReference>
<name>A0A7Y7IZY8_9PROT</name>
<dbReference type="PANTHER" id="PTHR47690:SF1">
    <property type="entry name" value="GLUCOKINASE"/>
    <property type="match status" value="1"/>
</dbReference>
<dbReference type="Proteomes" id="UP000534870">
    <property type="component" value="Unassembled WGS sequence"/>
</dbReference>
<proteinExistence type="inferred from homology"/>
<dbReference type="Gene3D" id="3.40.367.20">
    <property type="match status" value="1"/>
</dbReference>
<dbReference type="GO" id="GO:0006096">
    <property type="term" value="P:glycolytic process"/>
    <property type="evidence" value="ECO:0007669"/>
    <property type="project" value="InterPro"/>
</dbReference>
<dbReference type="AlphaFoldDB" id="A0A7Y7IZY8"/>
<dbReference type="GO" id="GO:0005524">
    <property type="term" value="F:ATP binding"/>
    <property type="evidence" value="ECO:0007669"/>
    <property type="project" value="InterPro"/>
</dbReference>
<comment type="caution">
    <text evidence="4">The sequence shown here is derived from an EMBL/GenBank/DDBJ whole genome shotgun (WGS) entry which is preliminary data.</text>
</comment>
<evidence type="ECO:0000313" key="4">
    <source>
        <dbReference type="EMBL" id="NVN13397.1"/>
    </source>
</evidence>
<evidence type="ECO:0000313" key="5">
    <source>
        <dbReference type="Proteomes" id="UP000534870"/>
    </source>
</evidence>
<dbReference type="EMBL" id="JABXXP010000902">
    <property type="protein sequence ID" value="NVN13397.1"/>
    <property type="molecule type" value="Genomic_DNA"/>
</dbReference>
<feature type="non-terminal residue" evidence="4">
    <location>
        <position position="1"/>
    </location>
</feature>
<dbReference type="GO" id="GO:0005536">
    <property type="term" value="F:D-glucose binding"/>
    <property type="evidence" value="ECO:0007669"/>
    <property type="project" value="InterPro"/>
</dbReference>
<accession>A0A7Y7IZY8</accession>
<evidence type="ECO:0000256" key="1">
    <source>
        <dbReference type="ARBA" id="ARBA00022679"/>
    </source>
</evidence>
<dbReference type="InterPro" id="IPR003836">
    <property type="entry name" value="Glucokinase"/>
</dbReference>
<dbReference type="Pfam" id="PF02685">
    <property type="entry name" value="Glucokinase"/>
    <property type="match status" value="1"/>
</dbReference>
<organism evidence="4 5">
    <name type="scientific">Nguyenibacter vanlangensis</name>
    <dbReference type="NCBI Taxonomy" id="1216886"/>
    <lineage>
        <taxon>Bacteria</taxon>
        <taxon>Pseudomonadati</taxon>
        <taxon>Pseudomonadota</taxon>
        <taxon>Alphaproteobacteria</taxon>
        <taxon>Acetobacterales</taxon>
        <taxon>Acetobacteraceae</taxon>
        <taxon>Nguyenibacter</taxon>
    </lineage>
</organism>
<keyword evidence="2 4" id="KW-0418">Kinase</keyword>